<evidence type="ECO:0000256" key="1">
    <source>
        <dbReference type="ARBA" id="ARBA00002606"/>
    </source>
</evidence>
<comment type="catalytic activity">
    <reaction evidence="7 8">
        <text>L-methionyl-tRNA(fMet) + (6R)-10-formyltetrahydrofolate = N-formyl-L-methionyl-tRNA(fMet) + (6S)-5,6,7,8-tetrahydrofolate + H(+)</text>
        <dbReference type="Rhea" id="RHEA:24380"/>
        <dbReference type="Rhea" id="RHEA-COMP:9952"/>
        <dbReference type="Rhea" id="RHEA-COMP:9953"/>
        <dbReference type="ChEBI" id="CHEBI:15378"/>
        <dbReference type="ChEBI" id="CHEBI:57453"/>
        <dbReference type="ChEBI" id="CHEBI:78530"/>
        <dbReference type="ChEBI" id="CHEBI:78844"/>
        <dbReference type="ChEBI" id="CHEBI:195366"/>
        <dbReference type="EC" id="2.1.2.9"/>
    </reaction>
</comment>
<name>A0ABX7G3R3_9GAMM</name>
<dbReference type="RefSeq" id="WP_203325565.1">
    <property type="nucleotide sequence ID" value="NZ_CP069213.1"/>
</dbReference>
<dbReference type="InterPro" id="IPR041711">
    <property type="entry name" value="Met-tRNA-FMT_N"/>
</dbReference>
<dbReference type="CDD" id="cd08704">
    <property type="entry name" value="Met_tRNA_FMT_C"/>
    <property type="match status" value="1"/>
</dbReference>
<protein>
    <recommendedName>
        <fullName evidence="4 8">Methionyl-tRNA formyltransferase</fullName>
        <ecNumber evidence="3 8">2.1.2.9</ecNumber>
    </recommendedName>
</protein>
<keyword evidence="5 8" id="KW-0808">Transferase</keyword>
<dbReference type="InterPro" id="IPR001555">
    <property type="entry name" value="GART_AS"/>
</dbReference>
<evidence type="ECO:0000256" key="4">
    <source>
        <dbReference type="ARBA" id="ARBA00016014"/>
    </source>
</evidence>
<evidence type="ECO:0000256" key="5">
    <source>
        <dbReference type="ARBA" id="ARBA00022679"/>
    </source>
</evidence>
<comment type="function">
    <text evidence="1 8">Attaches a formyl group to the free amino group of methionyl-tRNA(fMet). The formyl group appears to play a dual role in the initiator identity of N-formylmethionyl-tRNA by promoting its recognition by IF2 and preventing the misappropriation of this tRNA by the elongation apparatus.</text>
</comment>
<gene>
    <name evidence="8 11" type="primary">fmt</name>
    <name evidence="11" type="ORF">JQC75_00160</name>
</gene>
<organism evidence="11 12">
    <name type="scientific">Shewanella litorisediminis</name>
    <dbReference type="NCBI Taxonomy" id="1173586"/>
    <lineage>
        <taxon>Bacteria</taxon>
        <taxon>Pseudomonadati</taxon>
        <taxon>Pseudomonadota</taxon>
        <taxon>Gammaproteobacteria</taxon>
        <taxon>Alteromonadales</taxon>
        <taxon>Shewanellaceae</taxon>
        <taxon>Shewanella</taxon>
    </lineage>
</organism>
<dbReference type="InterPro" id="IPR005794">
    <property type="entry name" value="Fmt"/>
</dbReference>
<dbReference type="Gene3D" id="3.40.50.170">
    <property type="entry name" value="Formyl transferase, N-terminal domain"/>
    <property type="match status" value="1"/>
</dbReference>
<dbReference type="CDD" id="cd08646">
    <property type="entry name" value="FMT_core_Met-tRNA-FMT_N"/>
    <property type="match status" value="1"/>
</dbReference>
<evidence type="ECO:0000256" key="3">
    <source>
        <dbReference type="ARBA" id="ARBA00012261"/>
    </source>
</evidence>
<dbReference type="InterPro" id="IPR002376">
    <property type="entry name" value="Formyl_transf_N"/>
</dbReference>
<feature type="domain" description="Formyl transferase N-terminal" evidence="9">
    <location>
        <begin position="5"/>
        <end position="183"/>
    </location>
</feature>
<proteinExistence type="inferred from homology"/>
<dbReference type="Pfam" id="PF00551">
    <property type="entry name" value="Formyl_trans_N"/>
    <property type="match status" value="1"/>
</dbReference>
<accession>A0ABX7G3R3</accession>
<comment type="similarity">
    <text evidence="2 8">Belongs to the Fmt family.</text>
</comment>
<feature type="binding site" evidence="8">
    <location>
        <begin position="112"/>
        <end position="115"/>
    </location>
    <ligand>
        <name>(6S)-5,6,7,8-tetrahydrofolate</name>
        <dbReference type="ChEBI" id="CHEBI:57453"/>
    </ligand>
</feature>
<evidence type="ECO:0000259" key="10">
    <source>
        <dbReference type="Pfam" id="PF02911"/>
    </source>
</evidence>
<reference evidence="11 12" key="1">
    <citation type="journal article" date="2012" name="Antonie Van Leeuwenhoek">
        <title>Shewanella litorisediminis sp. nov., a gammaproteobacterium isolated from a tidal flat sediment.</title>
        <authorList>
            <person name="Lee M.H."/>
            <person name="Yoon J.H."/>
        </authorList>
    </citation>
    <scope>NUCLEOTIDE SEQUENCE [LARGE SCALE GENOMIC DNA]</scope>
    <source>
        <strain evidence="11 12">SMK1-12</strain>
    </source>
</reference>
<dbReference type="NCBIfam" id="TIGR00460">
    <property type="entry name" value="fmt"/>
    <property type="match status" value="1"/>
</dbReference>
<dbReference type="HAMAP" id="MF_00182">
    <property type="entry name" value="Formyl_trans"/>
    <property type="match status" value="1"/>
</dbReference>
<evidence type="ECO:0000256" key="7">
    <source>
        <dbReference type="ARBA" id="ARBA00048558"/>
    </source>
</evidence>
<dbReference type="InterPro" id="IPR011034">
    <property type="entry name" value="Formyl_transferase-like_C_sf"/>
</dbReference>
<dbReference type="InterPro" id="IPR037022">
    <property type="entry name" value="Formyl_trans_C_sf"/>
</dbReference>
<dbReference type="InterPro" id="IPR036477">
    <property type="entry name" value="Formyl_transf_N_sf"/>
</dbReference>
<evidence type="ECO:0000313" key="12">
    <source>
        <dbReference type="Proteomes" id="UP000596252"/>
    </source>
</evidence>
<dbReference type="Proteomes" id="UP000596252">
    <property type="component" value="Chromosome"/>
</dbReference>
<dbReference type="Gene3D" id="3.10.25.10">
    <property type="entry name" value="Formyl transferase, C-terminal domain"/>
    <property type="match status" value="1"/>
</dbReference>
<feature type="domain" description="Formyl transferase C-terminal" evidence="10">
    <location>
        <begin position="206"/>
        <end position="303"/>
    </location>
</feature>
<evidence type="ECO:0000256" key="8">
    <source>
        <dbReference type="HAMAP-Rule" id="MF_00182"/>
    </source>
</evidence>
<dbReference type="PANTHER" id="PTHR11138">
    <property type="entry name" value="METHIONYL-TRNA FORMYLTRANSFERASE"/>
    <property type="match status" value="1"/>
</dbReference>
<dbReference type="GO" id="GO:0004479">
    <property type="term" value="F:methionyl-tRNA formyltransferase activity"/>
    <property type="evidence" value="ECO:0007669"/>
    <property type="project" value="UniProtKB-EC"/>
</dbReference>
<dbReference type="InterPro" id="IPR044135">
    <property type="entry name" value="Met-tRNA-FMT_C"/>
</dbReference>
<dbReference type="SUPFAM" id="SSF53328">
    <property type="entry name" value="Formyltransferase"/>
    <property type="match status" value="1"/>
</dbReference>
<keyword evidence="6 8" id="KW-0648">Protein biosynthesis</keyword>
<dbReference type="PROSITE" id="PS00373">
    <property type="entry name" value="GART"/>
    <property type="match status" value="1"/>
</dbReference>
<dbReference type="EMBL" id="CP069213">
    <property type="protein sequence ID" value="QRH01903.1"/>
    <property type="molecule type" value="Genomic_DNA"/>
</dbReference>
<sequence length="320" mass="34592">MKPLKIIFAGTPDFAARHLQALLTSEHEVIAVYTQPDRPAGRGHKLTPSPVKSLALEHQIPVFQPKSLRKEPAQQELAALGADIMVVVAYGLILPKAVLDTPRLGCINVHGSILPRWRGAAPIQRALWAGDTETGVTIMQMDVGLDTGDMLLKTRLPIEDDDTSASLYEKLAGQGPAALLDALAALSAEGLEAEKQDEALANYAEKLSKEEARLDFTKPAKNLWQEVRAFNPWPVSYFEHQGQTIKVWQACVIAENAQQAAGTIVAAGKQGIDVATSDGVLRIQKMQLPGKKPMDVADILNSRGEWFVAGTLLSSPEAQA</sequence>
<evidence type="ECO:0000313" key="11">
    <source>
        <dbReference type="EMBL" id="QRH01903.1"/>
    </source>
</evidence>
<dbReference type="EC" id="2.1.2.9" evidence="3 8"/>
<dbReference type="InterPro" id="IPR005793">
    <property type="entry name" value="Formyl_trans_C"/>
</dbReference>
<dbReference type="SUPFAM" id="SSF50486">
    <property type="entry name" value="FMT C-terminal domain-like"/>
    <property type="match status" value="1"/>
</dbReference>
<evidence type="ECO:0000256" key="6">
    <source>
        <dbReference type="ARBA" id="ARBA00022917"/>
    </source>
</evidence>
<keyword evidence="12" id="KW-1185">Reference proteome</keyword>
<evidence type="ECO:0000256" key="2">
    <source>
        <dbReference type="ARBA" id="ARBA00010699"/>
    </source>
</evidence>
<evidence type="ECO:0000259" key="9">
    <source>
        <dbReference type="Pfam" id="PF00551"/>
    </source>
</evidence>
<dbReference type="Pfam" id="PF02911">
    <property type="entry name" value="Formyl_trans_C"/>
    <property type="match status" value="1"/>
</dbReference>
<dbReference type="PANTHER" id="PTHR11138:SF5">
    <property type="entry name" value="METHIONYL-TRNA FORMYLTRANSFERASE, MITOCHONDRIAL"/>
    <property type="match status" value="1"/>
</dbReference>